<name>A0A1M6A7W1_9FLAO</name>
<keyword evidence="2" id="KW-0812">Transmembrane</keyword>
<keyword evidence="2" id="KW-1133">Transmembrane helix</keyword>
<keyword evidence="2" id="KW-0472">Membrane</keyword>
<proteinExistence type="predicted"/>
<feature type="region of interest" description="Disordered" evidence="1">
    <location>
        <begin position="1811"/>
        <end position="1836"/>
    </location>
</feature>
<evidence type="ECO:0000313" key="3">
    <source>
        <dbReference type="EMBL" id="SHI32516.1"/>
    </source>
</evidence>
<feature type="compositionally biased region" description="Polar residues" evidence="1">
    <location>
        <begin position="1811"/>
        <end position="1821"/>
    </location>
</feature>
<dbReference type="RefSeq" id="WP_073312564.1">
    <property type="nucleotide sequence ID" value="NZ_FQYP01000001.1"/>
</dbReference>
<dbReference type="EMBL" id="FQYP01000001">
    <property type="protein sequence ID" value="SHI32516.1"/>
    <property type="molecule type" value="Genomic_DNA"/>
</dbReference>
<organism evidence="3 4">
    <name type="scientific">Aquimarina spongiae</name>
    <dbReference type="NCBI Taxonomy" id="570521"/>
    <lineage>
        <taxon>Bacteria</taxon>
        <taxon>Pseudomonadati</taxon>
        <taxon>Bacteroidota</taxon>
        <taxon>Flavobacteriia</taxon>
        <taxon>Flavobacteriales</taxon>
        <taxon>Flavobacteriaceae</taxon>
        <taxon>Aquimarina</taxon>
    </lineage>
</organism>
<protein>
    <submittedName>
        <fullName evidence="3">Uncharacterized protein</fullName>
    </submittedName>
</protein>
<gene>
    <name evidence="3" type="ORF">SAMN04488508_101144</name>
</gene>
<keyword evidence="4" id="KW-1185">Reference proteome</keyword>
<evidence type="ECO:0000256" key="1">
    <source>
        <dbReference type="SAM" id="MobiDB-lite"/>
    </source>
</evidence>
<evidence type="ECO:0000313" key="4">
    <source>
        <dbReference type="Proteomes" id="UP000184432"/>
    </source>
</evidence>
<dbReference type="Proteomes" id="UP000184432">
    <property type="component" value="Unassembled WGS sequence"/>
</dbReference>
<feature type="transmembrane region" description="Helical" evidence="2">
    <location>
        <begin position="12"/>
        <end position="34"/>
    </location>
</feature>
<sequence length="1836" mass="202114">MKKTDAVLKISSIIRCAIMVLICTQVLITSSIYAQGPNAPEAGAFEPVDATDMVSLLTGDMTYVLPLLTVPSPEGGYPLSLSYHAGIATDQEASWVGLGWSVNPGAINRGVNGYPDDWKNGQLRESFFDVGGSETRQSIDVSYTFLAGVPWSIGTSFSFSSNKAFGGSVNFGHKLGEGRIGLGLGFGVGANGRFSGSLNGGYSSSTGQYLGGSVGSNGIGLSSNLGIIDIDLYKGYNGEQSLSLSYSKSIAGKTNSVGISFSSEGTSISTKVLGVGIGARNAFANAISMGDYNVNHDNESYLIGIPTAKGLFTFGYNKQKVSWYLNSAKTSNVSGALYLGDALKYECAVNIRYHSNYGQGTQSTITTYVNSPSDCNCSAVADNPLRDLFSCLSANLISETPVNGEKYFMDVNEIGLTNGVRELNENNPMFPAFDSFNVSAQGLSGSMTPRVSRTGALLGLPRSISNNSAYELSYNLSRYSGFQNSYSFPPEVYFYFNNQYSSSLTVNPANFNSSSSNNDIYDYYQNGSGTSYTSRKKDGRFVSHYTISEMEDGSAAQDGLLLPLGFDVKDIVDGTLATDGAYIPIAGLSNSTNDIIGGFMIVAPDGKTYHYSLPVLNLSTTTRTFGAISNKPERESYFETNQDPYATHWLLTAITGPDYVKMSSTRNYPDEGDFGYWVRFDYGKWSNTSVWKTPYGEDYDVSEDDPNIKTKTYGRKQIYYLDRIKTRTHTALFVKNIRFDNSSERWERHQFANSGVQPSTSQFDQITFTIPSQKPLRLEKIVLVKNGDDSVDKSHSANFSTPAMALTPVNSAPRSDHNLQDNIIDVKDNIDAVINKAIKVIDFGSHYSYDLVPNSLNSPGGRLTLNGLTFKGKGGTQMIPPYKFEYQKNLSYNENNKDLWGFHKNDPGAWSLHKITTPTGGSINVTYEPDDYDFAASETGRVFNKGLKFTFLSGQFPTSNTTPRNIQIKVEVDNQDNSVAHFALADYFESGKDFYIDMWLNAKIALVTNITSINILPQQARIISLDASNNSMVIEVSAMGTSGVGYDIFLNASPISVKTTNTGALGENKRKPRPYTVTGGSNQYSLVHSIVSNKRPDGKVGGGLRVKELSVSDGINSHKTQYFYNRPGTNENPANSSYKSSGVVSYIPVPEKTELPIGYGSELPAPTPMYEYVTVKSGINSNTNSYLEKTVYKFKVLGEKEQNNIKFGDLFQINDQTISNTYNAGQNKDVNIQKFEIEDNLARLGQILEVNTFNSRDQLLSKTINNYATSSEITQGVIKESFQTYKEIDYDSNIRDEWMINTSTRTIYPSVLKSTTTIQGGFSSTTNFDVHDNVSGQLLETTTEDSKGNKFKTKTVPAYTIPQYSTGLRSMASKIDGITNKNMLTQEAASFTYLDVNGSWKPISAQINTWSNQWRNHFILNNTYSEILPSSDKLVWRKYQTYVWGGNVNPDGTYQNYTGEYDSFNWNIDGNQTNSEWKNVSTITRYDNFSMSIEEKDINDNYASTKMCDDHTKVLATANARYTEMFASGAEYYSGTLGTYEGVVYTNAQHSSEKFHTGRYSSKTSAGKQGFKVELYGPHRNGRYQISVWADKINHTNARVNIGNGNVPFNGEIIPAGNWVQLNHYFEVPAVGLTAYVTSASGTIYFDDFRMLPANSSIMTYVYNDWDELTHIIGSNNLATKYEYDDVGRLRKTYVETIDDIGVTGGFKISKEVNYNYSESTTTTPPPPPTLSVGLGIGDINVSNTTITAYVSSGSGDYEYRWAVSSTNNSNLSYGSWTTSNTRSLYTECGEFGRRYYGCIVRDKITGLSTTKTGNHQRQNCSGGGGGPILEEINQQ</sequence>
<dbReference type="STRING" id="570521.SAMN04488508_101144"/>
<evidence type="ECO:0000256" key="2">
    <source>
        <dbReference type="SAM" id="Phobius"/>
    </source>
</evidence>
<reference evidence="4" key="1">
    <citation type="submission" date="2016-11" db="EMBL/GenBank/DDBJ databases">
        <authorList>
            <person name="Varghese N."/>
            <person name="Submissions S."/>
        </authorList>
    </citation>
    <scope>NUCLEOTIDE SEQUENCE [LARGE SCALE GENOMIC DNA]</scope>
    <source>
        <strain evidence="4">DSM 22623</strain>
    </source>
</reference>
<dbReference type="OrthoDB" id="9814627at2"/>
<accession>A0A1M6A7W1</accession>